<evidence type="ECO:0000313" key="2">
    <source>
        <dbReference type="Proteomes" id="UP000178603"/>
    </source>
</evidence>
<organism evidence="1 2">
    <name type="scientific">Candidatus Woesebacteria bacterium RIFCSPHIGHO2_12_FULL_41_24</name>
    <dbReference type="NCBI Taxonomy" id="1802510"/>
    <lineage>
        <taxon>Bacteria</taxon>
        <taxon>Candidatus Woeseibacteriota</taxon>
    </lineage>
</organism>
<dbReference type="AlphaFoldDB" id="A0A1F8AUD9"/>
<reference evidence="1 2" key="1">
    <citation type="journal article" date="2016" name="Nat. Commun.">
        <title>Thousands of microbial genomes shed light on interconnected biogeochemical processes in an aquifer system.</title>
        <authorList>
            <person name="Anantharaman K."/>
            <person name="Brown C.T."/>
            <person name="Hug L.A."/>
            <person name="Sharon I."/>
            <person name="Castelle C.J."/>
            <person name="Probst A.J."/>
            <person name="Thomas B.C."/>
            <person name="Singh A."/>
            <person name="Wilkins M.J."/>
            <person name="Karaoz U."/>
            <person name="Brodie E.L."/>
            <person name="Williams K.H."/>
            <person name="Hubbard S.S."/>
            <person name="Banfield J.F."/>
        </authorList>
    </citation>
    <scope>NUCLEOTIDE SEQUENCE [LARGE SCALE GENOMIC DNA]</scope>
</reference>
<sequence length="85" mass="9599">MSERYFDSARMRSMYAMAYGAALVARDRNMRTIEQAGDRVEAYIGSECVAEAEWALSEEGKDLFVMREKLAHCDSLLGPTEKLQA</sequence>
<gene>
    <name evidence="1" type="ORF">A3E44_03720</name>
</gene>
<dbReference type="EMBL" id="MGGW01000004">
    <property type="protein sequence ID" value="OGM55364.1"/>
    <property type="molecule type" value="Genomic_DNA"/>
</dbReference>
<name>A0A1F8AUD9_9BACT</name>
<proteinExistence type="predicted"/>
<dbReference type="Proteomes" id="UP000178603">
    <property type="component" value="Unassembled WGS sequence"/>
</dbReference>
<comment type="caution">
    <text evidence="1">The sequence shown here is derived from an EMBL/GenBank/DDBJ whole genome shotgun (WGS) entry which is preliminary data.</text>
</comment>
<evidence type="ECO:0000313" key="1">
    <source>
        <dbReference type="EMBL" id="OGM55364.1"/>
    </source>
</evidence>
<accession>A0A1F8AUD9</accession>
<protein>
    <submittedName>
        <fullName evidence="1">Uncharacterized protein</fullName>
    </submittedName>
</protein>